<protein>
    <submittedName>
        <fullName evidence="1">Uncharacterized protein</fullName>
    </submittedName>
</protein>
<dbReference type="AlphaFoldDB" id="A0A061QWH6"/>
<organism evidence="1">
    <name type="scientific">Tetraselmis sp. GSL018</name>
    <dbReference type="NCBI Taxonomy" id="582737"/>
    <lineage>
        <taxon>Eukaryota</taxon>
        <taxon>Viridiplantae</taxon>
        <taxon>Chlorophyta</taxon>
        <taxon>core chlorophytes</taxon>
        <taxon>Chlorodendrophyceae</taxon>
        <taxon>Chlorodendrales</taxon>
        <taxon>Chlorodendraceae</taxon>
        <taxon>Tetraselmis</taxon>
    </lineage>
</organism>
<sequence>RTSASADLCRAGSSPKFRLDVGVGLFPDSPLNRLPAKEQFWSGLRGRIPGACHRQGL</sequence>
<evidence type="ECO:0000313" key="1">
    <source>
        <dbReference type="EMBL" id="JAC62810.1"/>
    </source>
</evidence>
<reference evidence="1" key="1">
    <citation type="submission" date="2014-05" db="EMBL/GenBank/DDBJ databases">
        <title>The transcriptome of the halophilic microalga Tetraselmis sp. GSL018 isolated from the Great Salt Lake, Utah.</title>
        <authorList>
            <person name="Jinkerson R.E."/>
            <person name="D'Adamo S."/>
            <person name="Posewitz M.C."/>
        </authorList>
    </citation>
    <scope>NUCLEOTIDE SEQUENCE</scope>
    <source>
        <strain evidence="1">GSL018</strain>
    </source>
</reference>
<feature type="non-terminal residue" evidence="1">
    <location>
        <position position="1"/>
    </location>
</feature>
<gene>
    <name evidence="1" type="ORF">TSPGSL018_22250</name>
</gene>
<dbReference type="EMBL" id="GBEZ01024146">
    <property type="protein sequence ID" value="JAC62810.1"/>
    <property type="molecule type" value="Transcribed_RNA"/>
</dbReference>
<accession>A0A061QWH6</accession>
<name>A0A061QWH6_9CHLO</name>
<proteinExistence type="predicted"/>